<sequence>MARPLITLFICVCASLLHVWTLEYTSSWNGAPLSENPPRFILFEKSLKECLNECAMRPWCKVVGFHRYGFCEMFFGNISSDEAECSRNDCHERDASMMFVEREALTTPNRSLCDKQCNSSELLTTCDFTSGERCKIEGIRHLFHKYL</sequence>
<evidence type="ECO:0000313" key="3">
    <source>
        <dbReference type="Proteomes" id="UP000828390"/>
    </source>
</evidence>
<proteinExistence type="predicted"/>
<gene>
    <name evidence="2" type="ORF">DPMN_141713</name>
</gene>
<reference evidence="2" key="2">
    <citation type="submission" date="2020-11" db="EMBL/GenBank/DDBJ databases">
        <authorList>
            <person name="McCartney M.A."/>
            <person name="Auch B."/>
            <person name="Kono T."/>
            <person name="Mallez S."/>
            <person name="Becker A."/>
            <person name="Gohl D.M."/>
            <person name="Silverstein K.A.T."/>
            <person name="Koren S."/>
            <person name="Bechman K.B."/>
            <person name="Herman A."/>
            <person name="Abrahante J.E."/>
            <person name="Garbe J."/>
        </authorList>
    </citation>
    <scope>NUCLEOTIDE SEQUENCE</scope>
    <source>
        <strain evidence="2">Duluth1</strain>
        <tissue evidence="2">Whole animal</tissue>
    </source>
</reference>
<evidence type="ECO:0000256" key="1">
    <source>
        <dbReference type="SAM" id="SignalP"/>
    </source>
</evidence>
<protein>
    <recommendedName>
        <fullName evidence="4">Apple domain-containing protein</fullName>
    </recommendedName>
</protein>
<feature type="chain" id="PRO_5039214678" description="Apple domain-containing protein" evidence="1">
    <location>
        <begin position="22"/>
        <end position="147"/>
    </location>
</feature>
<evidence type="ECO:0008006" key="4">
    <source>
        <dbReference type="Google" id="ProtNLM"/>
    </source>
</evidence>
<reference evidence="2" key="1">
    <citation type="journal article" date="2019" name="bioRxiv">
        <title>The Genome of the Zebra Mussel, Dreissena polymorpha: A Resource for Invasive Species Research.</title>
        <authorList>
            <person name="McCartney M.A."/>
            <person name="Auch B."/>
            <person name="Kono T."/>
            <person name="Mallez S."/>
            <person name="Zhang Y."/>
            <person name="Obille A."/>
            <person name="Becker A."/>
            <person name="Abrahante J.E."/>
            <person name="Garbe J."/>
            <person name="Badalamenti J.P."/>
            <person name="Herman A."/>
            <person name="Mangelson H."/>
            <person name="Liachko I."/>
            <person name="Sullivan S."/>
            <person name="Sone E.D."/>
            <person name="Koren S."/>
            <person name="Silverstein K.A.T."/>
            <person name="Beckman K.B."/>
            <person name="Gohl D.M."/>
        </authorList>
    </citation>
    <scope>NUCLEOTIDE SEQUENCE</scope>
    <source>
        <strain evidence="2">Duluth1</strain>
        <tissue evidence="2">Whole animal</tissue>
    </source>
</reference>
<dbReference type="AlphaFoldDB" id="A0A9D4JIJ9"/>
<organism evidence="2 3">
    <name type="scientific">Dreissena polymorpha</name>
    <name type="common">Zebra mussel</name>
    <name type="synonym">Mytilus polymorpha</name>
    <dbReference type="NCBI Taxonomy" id="45954"/>
    <lineage>
        <taxon>Eukaryota</taxon>
        <taxon>Metazoa</taxon>
        <taxon>Spiralia</taxon>
        <taxon>Lophotrochozoa</taxon>
        <taxon>Mollusca</taxon>
        <taxon>Bivalvia</taxon>
        <taxon>Autobranchia</taxon>
        <taxon>Heteroconchia</taxon>
        <taxon>Euheterodonta</taxon>
        <taxon>Imparidentia</taxon>
        <taxon>Neoheterodontei</taxon>
        <taxon>Myida</taxon>
        <taxon>Dreissenoidea</taxon>
        <taxon>Dreissenidae</taxon>
        <taxon>Dreissena</taxon>
    </lineage>
</organism>
<feature type="signal peptide" evidence="1">
    <location>
        <begin position="1"/>
        <end position="21"/>
    </location>
</feature>
<evidence type="ECO:0000313" key="2">
    <source>
        <dbReference type="EMBL" id="KAH3813260.1"/>
    </source>
</evidence>
<comment type="caution">
    <text evidence="2">The sequence shown here is derived from an EMBL/GenBank/DDBJ whole genome shotgun (WGS) entry which is preliminary data.</text>
</comment>
<name>A0A9D4JIJ9_DREPO</name>
<accession>A0A9D4JIJ9</accession>
<dbReference type="Proteomes" id="UP000828390">
    <property type="component" value="Unassembled WGS sequence"/>
</dbReference>
<keyword evidence="1" id="KW-0732">Signal</keyword>
<dbReference type="EMBL" id="JAIWYP010000006">
    <property type="protein sequence ID" value="KAH3813260.1"/>
    <property type="molecule type" value="Genomic_DNA"/>
</dbReference>
<keyword evidence="3" id="KW-1185">Reference proteome</keyword>